<keyword evidence="2" id="KW-1185">Reference proteome</keyword>
<evidence type="ECO:0000313" key="1">
    <source>
        <dbReference type="EMBL" id="RWS24522.1"/>
    </source>
</evidence>
<dbReference type="Gene3D" id="1.10.600.10">
    <property type="entry name" value="Farnesyl Diphosphate Synthase"/>
    <property type="match status" value="1"/>
</dbReference>
<name>A0A443SAH5_9ACAR</name>
<gene>
    <name evidence="1" type="ORF">B4U80_13865</name>
</gene>
<dbReference type="InterPro" id="IPR008949">
    <property type="entry name" value="Isoprenoid_synthase_dom_sf"/>
</dbReference>
<organism evidence="1 2">
    <name type="scientific">Leptotrombidium deliense</name>
    <dbReference type="NCBI Taxonomy" id="299467"/>
    <lineage>
        <taxon>Eukaryota</taxon>
        <taxon>Metazoa</taxon>
        <taxon>Ecdysozoa</taxon>
        <taxon>Arthropoda</taxon>
        <taxon>Chelicerata</taxon>
        <taxon>Arachnida</taxon>
        <taxon>Acari</taxon>
        <taxon>Acariformes</taxon>
        <taxon>Trombidiformes</taxon>
        <taxon>Prostigmata</taxon>
        <taxon>Anystina</taxon>
        <taxon>Parasitengona</taxon>
        <taxon>Trombiculoidea</taxon>
        <taxon>Trombiculidae</taxon>
        <taxon>Leptotrombidium</taxon>
    </lineage>
</organism>
<comment type="caution">
    <text evidence="1">The sequence shown here is derived from an EMBL/GenBank/DDBJ whole genome shotgun (WGS) entry which is preliminary data.</text>
</comment>
<dbReference type="OrthoDB" id="2861623at2759"/>
<protein>
    <submittedName>
        <fullName evidence="1">Uncharacterized protein</fullName>
    </submittedName>
</protein>
<dbReference type="VEuPathDB" id="VectorBase:LDEU007517"/>
<dbReference type="SUPFAM" id="SSF48576">
    <property type="entry name" value="Terpenoid synthases"/>
    <property type="match status" value="1"/>
</dbReference>
<proteinExistence type="predicted"/>
<accession>A0A443SAH5</accession>
<dbReference type="AlphaFoldDB" id="A0A443SAH5"/>
<sequence length="69" mass="8564">MVYQNELNLSLEQAFDKVYAYNDENFKYYMMYKERVRAIVKQDIQFYLHGLEQLIVGSYEFHFDTKRYD</sequence>
<dbReference type="EMBL" id="NCKV01004763">
    <property type="protein sequence ID" value="RWS24522.1"/>
    <property type="molecule type" value="Genomic_DNA"/>
</dbReference>
<dbReference type="Proteomes" id="UP000288716">
    <property type="component" value="Unassembled WGS sequence"/>
</dbReference>
<evidence type="ECO:0000313" key="2">
    <source>
        <dbReference type="Proteomes" id="UP000288716"/>
    </source>
</evidence>
<reference evidence="1 2" key="1">
    <citation type="journal article" date="2018" name="Gigascience">
        <title>Genomes of trombidid mites reveal novel predicted allergens and laterally-transferred genes associated with secondary metabolism.</title>
        <authorList>
            <person name="Dong X."/>
            <person name="Chaisiri K."/>
            <person name="Xia D."/>
            <person name="Armstrong S.D."/>
            <person name="Fang Y."/>
            <person name="Donnelly M.J."/>
            <person name="Kadowaki T."/>
            <person name="McGarry J.W."/>
            <person name="Darby A.C."/>
            <person name="Makepeace B.L."/>
        </authorList>
    </citation>
    <scope>NUCLEOTIDE SEQUENCE [LARGE SCALE GENOMIC DNA]</scope>
    <source>
        <strain evidence="1">UoL-UT</strain>
    </source>
</reference>